<sequence>MEEAYCSEVFKYDQRLKIFIPTLTMEWDCYSVNTQIDIIEKWETIRGGIPERIREIEAKIKRKQEELNDEESFEQSCKFQS</sequence>
<accession>A0ABT9Z000</accession>
<dbReference type="RefSeq" id="WP_370877236.1">
    <property type="nucleotide sequence ID" value="NZ_CADEPK010000153.1"/>
</dbReference>
<gene>
    <name evidence="1" type="ORF">J2S02_000929</name>
</gene>
<dbReference type="Proteomes" id="UP001232245">
    <property type="component" value="Unassembled WGS sequence"/>
</dbReference>
<dbReference type="EMBL" id="JAUSTZ010000002">
    <property type="protein sequence ID" value="MDQ0224600.1"/>
    <property type="molecule type" value="Genomic_DNA"/>
</dbReference>
<comment type="caution">
    <text evidence="1">The sequence shown here is derived from an EMBL/GenBank/DDBJ whole genome shotgun (WGS) entry which is preliminary data.</text>
</comment>
<name>A0ABT9Z000_9BACI</name>
<organism evidence="1 2">
    <name type="scientific">Metabacillus niabensis</name>
    <dbReference type="NCBI Taxonomy" id="324854"/>
    <lineage>
        <taxon>Bacteria</taxon>
        <taxon>Bacillati</taxon>
        <taxon>Bacillota</taxon>
        <taxon>Bacilli</taxon>
        <taxon>Bacillales</taxon>
        <taxon>Bacillaceae</taxon>
        <taxon>Metabacillus</taxon>
    </lineage>
</organism>
<keyword evidence="2" id="KW-1185">Reference proteome</keyword>
<protein>
    <submittedName>
        <fullName evidence="1">Uncharacterized protein</fullName>
    </submittedName>
</protein>
<evidence type="ECO:0000313" key="2">
    <source>
        <dbReference type="Proteomes" id="UP001232245"/>
    </source>
</evidence>
<proteinExistence type="predicted"/>
<evidence type="ECO:0000313" key="1">
    <source>
        <dbReference type="EMBL" id="MDQ0224600.1"/>
    </source>
</evidence>
<reference evidence="1 2" key="1">
    <citation type="submission" date="2023-07" db="EMBL/GenBank/DDBJ databases">
        <title>Genomic Encyclopedia of Type Strains, Phase IV (KMG-IV): sequencing the most valuable type-strain genomes for metagenomic binning, comparative biology and taxonomic classification.</title>
        <authorList>
            <person name="Goeker M."/>
        </authorList>
    </citation>
    <scope>NUCLEOTIDE SEQUENCE [LARGE SCALE GENOMIC DNA]</scope>
    <source>
        <strain evidence="1 2">DSM 17723</strain>
    </source>
</reference>